<name>A0A075NSZ1_9ALTE</name>
<reference evidence="1 2" key="1">
    <citation type="submission" date="2014-06" db="EMBL/GenBank/DDBJ databases">
        <title>Genomes of Alteromonas australica, a world apart.</title>
        <authorList>
            <person name="Gonzaga A."/>
            <person name="Lopez-Perez M."/>
            <person name="Rodriguez-Valera F."/>
        </authorList>
    </citation>
    <scope>NUCLEOTIDE SEQUENCE [LARGE SCALE GENOMIC DNA]</scope>
    <source>
        <strain evidence="1 2">H 17</strain>
    </source>
</reference>
<evidence type="ECO:0000313" key="1">
    <source>
        <dbReference type="EMBL" id="AIF97689.1"/>
    </source>
</evidence>
<protein>
    <submittedName>
        <fullName evidence="1">Uncharacterized protein</fullName>
    </submittedName>
</protein>
<dbReference type="AlphaFoldDB" id="A0A075NSZ1"/>
<accession>A0A075NSZ1</accession>
<proteinExistence type="predicted"/>
<dbReference type="Proteomes" id="UP000056090">
    <property type="component" value="Chromosome"/>
</dbReference>
<evidence type="ECO:0000313" key="2">
    <source>
        <dbReference type="Proteomes" id="UP000056090"/>
    </source>
</evidence>
<dbReference type="KEGG" id="aal:EP13_02705"/>
<organism evidence="1 2">
    <name type="scientific">Alteromonas australica</name>
    <dbReference type="NCBI Taxonomy" id="589873"/>
    <lineage>
        <taxon>Bacteria</taxon>
        <taxon>Pseudomonadati</taxon>
        <taxon>Pseudomonadota</taxon>
        <taxon>Gammaproteobacteria</taxon>
        <taxon>Alteromonadales</taxon>
        <taxon>Alteromonadaceae</taxon>
        <taxon>Alteromonas/Salinimonas group</taxon>
        <taxon>Alteromonas</taxon>
    </lineage>
</organism>
<sequence length="141" mass="16457">MLFPMSHSMTKVTLLGIAMLFCSACTEEQTTWHNAYDIENELHLLTQESDRQVIFARLQEIHQTLPLYIQREQQIASLEGEMAKWLVTLNTSLRNAPLHHATIENCESWRRAMEVSWQQELSLLNERAKEVWRVMLATCKA</sequence>
<gene>
    <name evidence="1" type="ORF">EP13_02705</name>
</gene>
<keyword evidence="2" id="KW-1185">Reference proteome</keyword>
<dbReference type="EMBL" id="CP008849">
    <property type="protein sequence ID" value="AIF97689.1"/>
    <property type="molecule type" value="Genomic_DNA"/>
</dbReference>